<protein>
    <submittedName>
        <fullName evidence="1">Uncharacterized protein</fullName>
    </submittedName>
</protein>
<dbReference type="Gene3D" id="2.120.10.30">
    <property type="entry name" value="TolB, C-terminal domain"/>
    <property type="match status" value="1"/>
</dbReference>
<dbReference type="EMBL" id="CADCWP010000057">
    <property type="protein sequence ID" value="CAA9563387.1"/>
    <property type="molecule type" value="Genomic_DNA"/>
</dbReference>
<name>A0A6J4UZZ3_9DEIN</name>
<proteinExistence type="predicted"/>
<reference evidence="1" key="1">
    <citation type="submission" date="2020-02" db="EMBL/GenBank/DDBJ databases">
        <authorList>
            <person name="Meier V. D."/>
        </authorList>
    </citation>
    <scope>NUCLEOTIDE SEQUENCE</scope>
    <source>
        <strain evidence="1">AVDCRST_MAG86</strain>
    </source>
</reference>
<accession>A0A6J4UZZ3</accession>
<dbReference type="InterPro" id="IPR011042">
    <property type="entry name" value="6-blade_b-propeller_TolB-like"/>
</dbReference>
<gene>
    <name evidence="1" type="ORF">AVDCRST_MAG86-966</name>
</gene>
<dbReference type="AlphaFoldDB" id="A0A6J4UZZ3"/>
<organism evidence="1">
    <name type="scientific">uncultured Truepera sp</name>
    <dbReference type="NCBI Taxonomy" id="543023"/>
    <lineage>
        <taxon>Bacteria</taxon>
        <taxon>Thermotogati</taxon>
        <taxon>Deinococcota</taxon>
        <taxon>Deinococci</taxon>
        <taxon>Trueperales</taxon>
        <taxon>Trueperaceae</taxon>
        <taxon>Truepera</taxon>
        <taxon>environmental samples</taxon>
    </lineage>
</organism>
<evidence type="ECO:0000313" key="1">
    <source>
        <dbReference type="EMBL" id="CAA9563387.1"/>
    </source>
</evidence>
<sequence length="89" mass="9248">MTRLFVVVLALASCTPQVTPLAVVGGTGVGLGREPYFTGLTKPTDLRFVGDGRALAAQQKGTVVRLGDGKNKTVLDLRGRVGCCGERGC</sequence>